<evidence type="ECO:0000313" key="1">
    <source>
        <dbReference type="EMBL" id="OJT11654.1"/>
    </source>
</evidence>
<dbReference type="GO" id="GO:0004526">
    <property type="term" value="F:ribonuclease P activity"/>
    <property type="evidence" value="ECO:0007669"/>
    <property type="project" value="TreeGrafter"/>
</dbReference>
<dbReference type="EMBL" id="MNAD01000601">
    <property type="protein sequence ID" value="OJT11654.1"/>
    <property type="molecule type" value="Genomic_DNA"/>
</dbReference>
<dbReference type="Pfam" id="PF08584">
    <property type="entry name" value="Ribonuc_P_40"/>
    <property type="match status" value="2"/>
</dbReference>
<evidence type="ECO:0000313" key="2">
    <source>
        <dbReference type="Proteomes" id="UP000184267"/>
    </source>
</evidence>
<sequence>MAVLESKRTIVTVGSDAQSSATPDKLRAVAPSRPFTRQEGTSPALISTLPSLIDDVVALGIAGATDEDVWSLDSRGILTLVVGKETYETLGLVGEVLPWKEHAETHVFHISLRGSRPPADSMKTWLAYGPKEAAAIRRWDSRRGAWKVLYQCDRVDVLMSGGIRHEVTRTTRKMDGVRIPDIRRDVILHQGGGAADEWEENISTLFEWAGMASLGSPRVSANDRCDPYIAVYTPPEPSRLGDITAIRWNGFIPSSFVQKVLESISKAPPLRAPRPEAEDTWSLLYVKEDAGSAWVLAESVGQWDKRWG</sequence>
<gene>
    <name evidence="1" type="ORF">TRAPUB_11827</name>
</gene>
<dbReference type="OrthoDB" id="63112at2759"/>
<proteinExistence type="predicted"/>
<comment type="caution">
    <text evidence="1">The sequence shown here is derived from an EMBL/GenBank/DDBJ whole genome shotgun (WGS) entry which is preliminary data.</text>
</comment>
<protein>
    <submittedName>
        <fullName evidence="1">Uncharacterized protein</fullName>
    </submittedName>
</protein>
<dbReference type="PANTHER" id="PTHR15396">
    <property type="entry name" value="RIBONUCLEASE P PROTEIN SUBUNIT P40"/>
    <property type="match status" value="1"/>
</dbReference>
<name>A0A1M2VVL5_TRAPU</name>
<dbReference type="AlphaFoldDB" id="A0A1M2VVL5"/>
<reference evidence="1 2" key="1">
    <citation type="submission" date="2016-10" db="EMBL/GenBank/DDBJ databases">
        <title>Genome sequence of the basidiomycete white-rot fungus Trametes pubescens.</title>
        <authorList>
            <person name="Makela M.R."/>
            <person name="Granchi Z."/>
            <person name="Peng M."/>
            <person name="De Vries R.P."/>
            <person name="Grigoriev I."/>
            <person name="Riley R."/>
            <person name="Hilden K."/>
        </authorList>
    </citation>
    <scope>NUCLEOTIDE SEQUENCE [LARGE SCALE GENOMIC DNA]</scope>
    <source>
        <strain evidence="1 2">FBCC735</strain>
    </source>
</reference>
<dbReference type="InterPro" id="IPR013893">
    <property type="entry name" value="RNase_P_Rpp40"/>
</dbReference>
<dbReference type="GO" id="GO:0000171">
    <property type="term" value="F:ribonuclease MRP activity"/>
    <property type="evidence" value="ECO:0007669"/>
    <property type="project" value="TreeGrafter"/>
</dbReference>
<dbReference type="STRING" id="154538.A0A1M2VVL5"/>
<dbReference type="Proteomes" id="UP000184267">
    <property type="component" value="Unassembled WGS sequence"/>
</dbReference>
<dbReference type="OMA" id="PESEDTW"/>
<accession>A0A1M2VVL5</accession>
<dbReference type="GO" id="GO:0030681">
    <property type="term" value="C:multimeric ribonuclease P complex"/>
    <property type="evidence" value="ECO:0007669"/>
    <property type="project" value="TreeGrafter"/>
</dbReference>
<dbReference type="GO" id="GO:0000172">
    <property type="term" value="C:ribonuclease MRP complex"/>
    <property type="evidence" value="ECO:0007669"/>
    <property type="project" value="TreeGrafter"/>
</dbReference>
<organism evidence="1 2">
    <name type="scientific">Trametes pubescens</name>
    <name type="common">White-rot fungus</name>
    <dbReference type="NCBI Taxonomy" id="154538"/>
    <lineage>
        <taxon>Eukaryota</taxon>
        <taxon>Fungi</taxon>
        <taxon>Dikarya</taxon>
        <taxon>Basidiomycota</taxon>
        <taxon>Agaricomycotina</taxon>
        <taxon>Agaricomycetes</taxon>
        <taxon>Polyporales</taxon>
        <taxon>Polyporaceae</taxon>
        <taxon>Trametes</taxon>
    </lineage>
</organism>
<keyword evidence="2" id="KW-1185">Reference proteome</keyword>
<dbReference type="GO" id="GO:0000447">
    <property type="term" value="P:endonucleolytic cleavage in ITS1 to separate SSU-rRNA from 5.8S rRNA and LSU-rRNA from tricistronic rRNA transcript (SSU-rRNA, 5.8S rRNA, LSU-rRNA)"/>
    <property type="evidence" value="ECO:0007669"/>
    <property type="project" value="TreeGrafter"/>
</dbReference>
<dbReference type="PANTHER" id="PTHR15396:SF1">
    <property type="entry name" value="RIBONUCLEASE P PROTEIN SUBUNIT P40"/>
    <property type="match status" value="1"/>
</dbReference>
<dbReference type="GO" id="GO:0001682">
    <property type="term" value="P:tRNA 5'-leader removal"/>
    <property type="evidence" value="ECO:0007669"/>
    <property type="project" value="InterPro"/>
</dbReference>